<reference evidence="1 2" key="1">
    <citation type="submission" date="2011-04" db="EMBL/GenBank/DDBJ databases">
        <authorList>
            <person name="Muzny D."/>
            <person name="Qin X."/>
            <person name="Deng J."/>
            <person name="Jiang H."/>
            <person name="Liu Y."/>
            <person name="Qu J."/>
            <person name="Song X.-Z."/>
            <person name="Zhang L."/>
            <person name="Thornton R."/>
            <person name="Coyle M."/>
            <person name="Francisco L."/>
            <person name="Jackson L."/>
            <person name="Javaid M."/>
            <person name="Korchina V."/>
            <person name="Kovar C."/>
            <person name="Mata R."/>
            <person name="Mathew T."/>
            <person name="Ngo R."/>
            <person name="Nguyen L."/>
            <person name="Nguyen N."/>
            <person name="Okwuonu G."/>
            <person name="Ongeri F."/>
            <person name="Pham C."/>
            <person name="Simmons D."/>
            <person name="Wilczek-Boney K."/>
            <person name="Hale W."/>
            <person name="Jakkamsetti A."/>
            <person name="Pham P."/>
            <person name="Ruth R."/>
            <person name="San Lucas F."/>
            <person name="Warren J."/>
            <person name="Zhang J."/>
            <person name="Zhao Z."/>
            <person name="Zhou C."/>
            <person name="Zhu D."/>
            <person name="Lee S."/>
            <person name="Bess C."/>
            <person name="Blankenburg K."/>
            <person name="Forbes L."/>
            <person name="Fu Q."/>
            <person name="Gubbala S."/>
            <person name="Hirani K."/>
            <person name="Jayaseelan J.C."/>
            <person name="Lara F."/>
            <person name="Munidasa M."/>
            <person name="Palculict T."/>
            <person name="Patil S."/>
            <person name="Pu L.-L."/>
            <person name="Saada N."/>
            <person name="Tang L."/>
            <person name="Weissenberger G."/>
            <person name="Zhu Y."/>
            <person name="Hemphill L."/>
            <person name="Shang Y."/>
            <person name="Youmans B."/>
            <person name="Ayvaz T."/>
            <person name="Ross M."/>
            <person name="Santibanez J."/>
            <person name="Aqrawi P."/>
            <person name="Gross S."/>
            <person name="Joshi V."/>
            <person name="Fowler G."/>
            <person name="Nazareth L."/>
            <person name="Reid J."/>
            <person name="Worley K."/>
            <person name="Petrosino J."/>
            <person name="Highlander S."/>
            <person name="Gibbs R."/>
        </authorList>
    </citation>
    <scope>NUCLEOTIDE SEQUENCE [LARGE SCALE GENOMIC DNA]</scope>
    <source>
        <strain evidence="1 2">DSM 3688</strain>
    </source>
</reference>
<dbReference type="Proteomes" id="UP000007820">
    <property type="component" value="Unassembled WGS sequence"/>
</dbReference>
<protein>
    <submittedName>
        <fullName evidence="1">Uncharacterized protein</fullName>
    </submittedName>
</protein>
<name>F9D1X3_PREDD</name>
<accession>F9D1X3</accession>
<dbReference type="AlphaFoldDB" id="F9D1X3"/>
<organism evidence="1 2">
    <name type="scientific">Prevotella dentalis (strain ATCC 49559 / DSM 3688 / JCM 13448 / NCTC 12043 / ES 2772)</name>
    <name type="common">Mitsuokella dentalis</name>
    <dbReference type="NCBI Taxonomy" id="908937"/>
    <lineage>
        <taxon>Bacteria</taxon>
        <taxon>Pseudomonadati</taxon>
        <taxon>Bacteroidota</taxon>
        <taxon>Bacteroidia</taxon>
        <taxon>Bacteroidales</taxon>
        <taxon>Prevotellaceae</taxon>
        <taxon>Prevotella</taxon>
    </lineage>
</organism>
<proteinExistence type="predicted"/>
<gene>
    <name evidence="1" type="ORF">HMPREF9136_0851</name>
</gene>
<sequence>MVCDFLFCSANVGIILFSHNFSGRATAQIMMFGYEKADAAIGRFLILG</sequence>
<comment type="caution">
    <text evidence="1">The sequence shown here is derived from an EMBL/GenBank/DDBJ whole genome shotgun (WGS) entry which is preliminary data.</text>
</comment>
<evidence type="ECO:0000313" key="1">
    <source>
        <dbReference type="EMBL" id="EGQ15791.1"/>
    </source>
</evidence>
<evidence type="ECO:0000313" key="2">
    <source>
        <dbReference type="Proteomes" id="UP000007820"/>
    </source>
</evidence>
<dbReference type="EMBL" id="AFPW01000012">
    <property type="protein sequence ID" value="EGQ15791.1"/>
    <property type="molecule type" value="Genomic_DNA"/>
</dbReference>